<protein>
    <submittedName>
        <fullName evidence="1">Uncharacterized protein</fullName>
    </submittedName>
</protein>
<name>A0A096B1J0_9BACT</name>
<organism evidence="1 2">
    <name type="scientific">Hoylesella buccalis DNF00853</name>
    <dbReference type="NCBI Taxonomy" id="1401074"/>
    <lineage>
        <taxon>Bacteria</taxon>
        <taxon>Pseudomonadati</taxon>
        <taxon>Bacteroidota</taxon>
        <taxon>Bacteroidia</taxon>
        <taxon>Bacteroidales</taxon>
        <taxon>Prevotellaceae</taxon>
        <taxon>Hoylesella</taxon>
    </lineage>
</organism>
<evidence type="ECO:0000313" key="2">
    <source>
        <dbReference type="Proteomes" id="UP000029556"/>
    </source>
</evidence>
<reference evidence="1 2" key="1">
    <citation type="submission" date="2014-07" db="EMBL/GenBank/DDBJ databases">
        <authorList>
            <person name="McCorrison J."/>
            <person name="Sanka R."/>
            <person name="Torralba M."/>
            <person name="Gillis M."/>
            <person name="Haft D.H."/>
            <person name="Methe B."/>
            <person name="Sutton G."/>
            <person name="Nelson K.E."/>
        </authorList>
    </citation>
    <scope>NUCLEOTIDE SEQUENCE [LARGE SCALE GENOMIC DNA]</scope>
    <source>
        <strain evidence="1 2">DNF00853</strain>
    </source>
</reference>
<proteinExistence type="predicted"/>
<sequence>MQISCQVVSGSPCYPDLMMSLRVLRQAHNMNFSIALSLNGKLNGIGHQSQWVWTPKSMSLKLILQIADNQYVIKMEGFYIFDDDFQT</sequence>
<dbReference type="Proteomes" id="UP000029556">
    <property type="component" value="Unassembled WGS sequence"/>
</dbReference>
<accession>A0A096B1J0</accession>
<evidence type="ECO:0000313" key="1">
    <source>
        <dbReference type="EMBL" id="KGF36697.1"/>
    </source>
</evidence>
<dbReference type="AlphaFoldDB" id="A0A096B1J0"/>
<dbReference type="EMBL" id="JRNN01000025">
    <property type="protein sequence ID" value="KGF36697.1"/>
    <property type="molecule type" value="Genomic_DNA"/>
</dbReference>
<comment type="caution">
    <text evidence="1">The sequence shown here is derived from an EMBL/GenBank/DDBJ whole genome shotgun (WGS) entry which is preliminary data.</text>
</comment>
<gene>
    <name evidence="1" type="ORF">HMPREF2137_01490</name>
</gene>